<keyword evidence="5" id="KW-1003">Cell membrane</keyword>
<feature type="transmembrane region" description="Helical" evidence="12">
    <location>
        <begin position="92"/>
        <end position="114"/>
    </location>
</feature>
<comment type="caution">
    <text evidence="14">The sequence shown here is derived from an EMBL/GenBank/DDBJ whole genome shotgun (WGS) entry which is preliminary data.</text>
</comment>
<evidence type="ECO:0000256" key="4">
    <source>
        <dbReference type="ARBA" id="ARBA00022449"/>
    </source>
</evidence>
<evidence type="ECO:0000256" key="6">
    <source>
        <dbReference type="ARBA" id="ARBA00022692"/>
    </source>
</evidence>
<evidence type="ECO:0000256" key="5">
    <source>
        <dbReference type="ARBA" id="ARBA00022475"/>
    </source>
</evidence>
<keyword evidence="11" id="KW-0739">Sodium transport</keyword>
<keyword evidence="9" id="KW-0406">Ion transport</keyword>
<evidence type="ECO:0000256" key="7">
    <source>
        <dbReference type="ARBA" id="ARBA00022989"/>
    </source>
</evidence>
<evidence type="ECO:0000259" key="13">
    <source>
        <dbReference type="PROSITE" id="PS51352"/>
    </source>
</evidence>
<evidence type="ECO:0000256" key="9">
    <source>
        <dbReference type="ARBA" id="ARBA00023065"/>
    </source>
</evidence>
<dbReference type="SUPFAM" id="SSF52833">
    <property type="entry name" value="Thioredoxin-like"/>
    <property type="match status" value="1"/>
</dbReference>
<keyword evidence="6 12" id="KW-0812">Transmembrane</keyword>
<dbReference type="InterPro" id="IPR023171">
    <property type="entry name" value="Na/H_antiporter_dom_sf"/>
</dbReference>
<evidence type="ECO:0000256" key="8">
    <source>
        <dbReference type="ARBA" id="ARBA00023053"/>
    </source>
</evidence>
<sequence>MARSAREGLVFALSPNDRLERLFHPWTSYVIVPLFALANAGIQVDADLLRQAATSPVTLGIFFGYVLGKPLGILGASAATTWLSGGRLRPPAGWGAVAAGSTLSGVGFTVSLLIATRTFHSAQLDLAKAGVLGAVVVSFALAWAVNGAIELLPRQARLKARVGMAERIVDLAVDVDPTRDHVRGPCGATVTVLEYGDYECRYCGQAEPVIRELLRGVDDVRYVWRHLPLADVHMHAQIAAEAAEAAAAQGFYWQMHDLLLAHQGSLQPDDLSHYAAKIGLNTERFEHDLRTRAGAARVAEDVESADLSGVAGTPTFFINGLRHHGAYDIASLSAAVRDARERARVGGLRAGVDTR</sequence>
<keyword evidence="7 12" id="KW-1133">Transmembrane helix</keyword>
<evidence type="ECO:0000256" key="11">
    <source>
        <dbReference type="ARBA" id="ARBA00023201"/>
    </source>
</evidence>
<keyword evidence="4" id="KW-0050">Antiport</keyword>
<dbReference type="Gene3D" id="1.20.1530.10">
    <property type="entry name" value="Na+/H+ antiporter like domain"/>
    <property type="match status" value="1"/>
</dbReference>
<dbReference type="PANTHER" id="PTHR30341:SF0">
    <property type="entry name" value="NA(+)_H(+) ANTIPORTER NHAA"/>
    <property type="match status" value="1"/>
</dbReference>
<dbReference type="InterPro" id="IPR013766">
    <property type="entry name" value="Thioredoxin_domain"/>
</dbReference>
<keyword evidence="3" id="KW-0813">Transport</keyword>
<evidence type="ECO:0000256" key="3">
    <source>
        <dbReference type="ARBA" id="ARBA00022448"/>
    </source>
</evidence>
<organism evidence="14 15">
    <name type="scientific">Streptomyces lannensis</name>
    <dbReference type="NCBI Taxonomy" id="766498"/>
    <lineage>
        <taxon>Bacteria</taxon>
        <taxon>Bacillati</taxon>
        <taxon>Actinomycetota</taxon>
        <taxon>Actinomycetes</taxon>
        <taxon>Kitasatosporales</taxon>
        <taxon>Streptomycetaceae</taxon>
        <taxon>Streptomyces</taxon>
    </lineage>
</organism>
<evidence type="ECO:0000256" key="1">
    <source>
        <dbReference type="ARBA" id="ARBA00004429"/>
    </source>
</evidence>
<reference evidence="15" key="1">
    <citation type="journal article" date="2019" name="Int. J. Syst. Evol. Microbiol.">
        <title>The Global Catalogue of Microorganisms (GCM) 10K type strain sequencing project: providing services to taxonomists for standard genome sequencing and annotation.</title>
        <authorList>
            <consortium name="The Broad Institute Genomics Platform"/>
            <consortium name="The Broad Institute Genome Sequencing Center for Infectious Disease"/>
            <person name="Wu L."/>
            <person name="Ma J."/>
        </authorList>
    </citation>
    <scope>NUCLEOTIDE SEQUENCE [LARGE SCALE GENOMIC DNA]</scope>
    <source>
        <strain evidence="15">JCM 16578</strain>
    </source>
</reference>
<dbReference type="PROSITE" id="PS51352">
    <property type="entry name" value="THIOREDOXIN_2"/>
    <property type="match status" value="1"/>
</dbReference>
<keyword evidence="8" id="KW-0915">Sodium</keyword>
<dbReference type="PANTHER" id="PTHR30341">
    <property type="entry name" value="SODIUM ION/PROTON ANTIPORTER NHAA-RELATED"/>
    <property type="match status" value="1"/>
</dbReference>
<dbReference type="InterPro" id="IPR004670">
    <property type="entry name" value="NhaA"/>
</dbReference>
<evidence type="ECO:0000256" key="10">
    <source>
        <dbReference type="ARBA" id="ARBA00023136"/>
    </source>
</evidence>
<feature type="transmembrane region" description="Helical" evidence="12">
    <location>
        <begin position="56"/>
        <end position="80"/>
    </location>
</feature>
<dbReference type="Pfam" id="PF06965">
    <property type="entry name" value="Na_H_antiport_1"/>
    <property type="match status" value="1"/>
</dbReference>
<dbReference type="Pfam" id="PF13462">
    <property type="entry name" value="Thioredoxin_4"/>
    <property type="match status" value="1"/>
</dbReference>
<accession>A0ABP7LC98</accession>
<evidence type="ECO:0000256" key="2">
    <source>
        <dbReference type="ARBA" id="ARBA00007006"/>
    </source>
</evidence>
<dbReference type="EMBL" id="BAAAZA010000039">
    <property type="protein sequence ID" value="GAA3897940.1"/>
    <property type="molecule type" value="Genomic_DNA"/>
</dbReference>
<gene>
    <name evidence="14" type="ORF">GCM10022207_77820</name>
</gene>
<feature type="domain" description="Thioredoxin" evidence="13">
    <location>
        <begin position="130"/>
        <end position="341"/>
    </location>
</feature>
<comment type="similarity">
    <text evidence="2">In the N-terminal section; belongs to the NhaA Na(+)/H(+) (TC 2.A.33) antiporter family.</text>
</comment>
<feature type="transmembrane region" description="Helical" evidence="12">
    <location>
        <begin position="26"/>
        <end position="44"/>
    </location>
</feature>
<evidence type="ECO:0000256" key="12">
    <source>
        <dbReference type="SAM" id="Phobius"/>
    </source>
</evidence>
<evidence type="ECO:0000313" key="14">
    <source>
        <dbReference type="EMBL" id="GAA3897940.1"/>
    </source>
</evidence>
<dbReference type="InterPro" id="IPR012336">
    <property type="entry name" value="Thioredoxin-like_fold"/>
</dbReference>
<feature type="transmembrane region" description="Helical" evidence="12">
    <location>
        <begin position="126"/>
        <end position="145"/>
    </location>
</feature>
<keyword evidence="15" id="KW-1185">Reference proteome</keyword>
<keyword evidence="10 12" id="KW-0472">Membrane</keyword>
<protein>
    <recommendedName>
        <fullName evidence="13">Thioredoxin domain-containing protein</fullName>
    </recommendedName>
</protein>
<comment type="subcellular location">
    <subcellularLocation>
        <location evidence="1">Cell inner membrane</location>
        <topology evidence="1">Multi-pass membrane protein</topology>
    </subcellularLocation>
</comment>
<name>A0ABP7LC98_9ACTN</name>
<evidence type="ECO:0000313" key="15">
    <source>
        <dbReference type="Proteomes" id="UP001501563"/>
    </source>
</evidence>
<dbReference type="Gene3D" id="3.40.30.10">
    <property type="entry name" value="Glutaredoxin"/>
    <property type="match status" value="1"/>
</dbReference>
<dbReference type="InterPro" id="IPR036249">
    <property type="entry name" value="Thioredoxin-like_sf"/>
</dbReference>
<dbReference type="Proteomes" id="UP001501563">
    <property type="component" value="Unassembled WGS sequence"/>
</dbReference>
<proteinExistence type="inferred from homology"/>